<evidence type="ECO:0000256" key="4">
    <source>
        <dbReference type="ARBA" id="ARBA00022989"/>
    </source>
</evidence>
<sequence length="199" mass="21007">MLGLYLHRDSPVHAFPVGWKLAALAVAATGLFFVSNPVAIGAALVGALGLFALARLPLGAVLGQIRPLLPVLVLLFAVQAAFAGWETGAATAGRLALLVLLASLVTLTTRASDTIDALERGLGWLRPLGVNAGKVSLMLALTIRLIPVLLDLVQEIRMAQRARGVERSALALLVPLLVKTMRMADHLSDALEARGYDPR</sequence>
<feature type="transmembrane region" description="Helical" evidence="6">
    <location>
        <begin position="95"/>
        <end position="112"/>
    </location>
</feature>
<dbReference type="PANTHER" id="PTHR33514:SF13">
    <property type="entry name" value="PROTEIN ABCI12, CHLOROPLASTIC"/>
    <property type="match status" value="1"/>
</dbReference>
<evidence type="ECO:0000256" key="5">
    <source>
        <dbReference type="ARBA" id="ARBA00023136"/>
    </source>
</evidence>
<comment type="similarity">
    <text evidence="2">Belongs to the CbiQ family.</text>
</comment>
<protein>
    <submittedName>
        <fullName evidence="7">Biotin transport system permease protein</fullName>
    </submittedName>
</protein>
<organism evidence="7 8">
    <name type="scientific">Azospirillum rugosum</name>
    <dbReference type="NCBI Taxonomy" id="416170"/>
    <lineage>
        <taxon>Bacteria</taxon>
        <taxon>Pseudomonadati</taxon>
        <taxon>Pseudomonadota</taxon>
        <taxon>Alphaproteobacteria</taxon>
        <taxon>Rhodospirillales</taxon>
        <taxon>Azospirillaceae</taxon>
        <taxon>Azospirillum</taxon>
    </lineage>
</organism>
<dbReference type="InterPro" id="IPR003339">
    <property type="entry name" value="ABC/ECF_trnsptr_transmembrane"/>
</dbReference>
<evidence type="ECO:0000313" key="8">
    <source>
        <dbReference type="Proteomes" id="UP000781958"/>
    </source>
</evidence>
<reference evidence="7 8" key="1">
    <citation type="submission" date="2021-03" db="EMBL/GenBank/DDBJ databases">
        <title>Genomic Encyclopedia of Type Strains, Phase III (KMG-III): the genomes of soil and plant-associated and newly described type strains.</title>
        <authorList>
            <person name="Whitman W."/>
        </authorList>
    </citation>
    <scope>NUCLEOTIDE SEQUENCE [LARGE SCALE GENOMIC DNA]</scope>
    <source>
        <strain evidence="7 8">IMMIB AFH-6</strain>
    </source>
</reference>
<dbReference type="CDD" id="cd16914">
    <property type="entry name" value="EcfT"/>
    <property type="match status" value="1"/>
</dbReference>
<keyword evidence="5 6" id="KW-0472">Membrane</keyword>
<name>A0ABS4SVG0_9PROT</name>
<dbReference type="EMBL" id="JAGINP010000026">
    <property type="protein sequence ID" value="MBP2296048.1"/>
    <property type="molecule type" value="Genomic_DNA"/>
</dbReference>
<dbReference type="Pfam" id="PF02361">
    <property type="entry name" value="CbiQ"/>
    <property type="match status" value="1"/>
</dbReference>
<keyword evidence="3 6" id="KW-0812">Transmembrane</keyword>
<gene>
    <name evidence="7" type="ORF">J2851_005863</name>
</gene>
<comment type="caution">
    <text evidence="7">The sequence shown here is derived from an EMBL/GenBank/DDBJ whole genome shotgun (WGS) entry which is preliminary data.</text>
</comment>
<proteinExistence type="inferred from homology"/>
<dbReference type="PANTHER" id="PTHR33514">
    <property type="entry name" value="PROTEIN ABCI12, CHLOROPLASTIC"/>
    <property type="match status" value="1"/>
</dbReference>
<evidence type="ECO:0000256" key="3">
    <source>
        <dbReference type="ARBA" id="ARBA00022692"/>
    </source>
</evidence>
<evidence type="ECO:0000256" key="2">
    <source>
        <dbReference type="ARBA" id="ARBA00008564"/>
    </source>
</evidence>
<dbReference type="Proteomes" id="UP000781958">
    <property type="component" value="Unassembled WGS sequence"/>
</dbReference>
<feature type="transmembrane region" description="Helical" evidence="6">
    <location>
        <begin position="21"/>
        <end position="53"/>
    </location>
</feature>
<comment type="subcellular location">
    <subcellularLocation>
        <location evidence="1">Membrane</location>
        <topology evidence="1">Multi-pass membrane protein</topology>
    </subcellularLocation>
</comment>
<keyword evidence="8" id="KW-1185">Reference proteome</keyword>
<dbReference type="RefSeq" id="WP_209770756.1">
    <property type="nucleotide sequence ID" value="NZ_JAGINP010000026.1"/>
</dbReference>
<accession>A0ABS4SVG0</accession>
<feature type="transmembrane region" description="Helical" evidence="6">
    <location>
        <begin position="65"/>
        <end position="83"/>
    </location>
</feature>
<evidence type="ECO:0000256" key="6">
    <source>
        <dbReference type="SAM" id="Phobius"/>
    </source>
</evidence>
<evidence type="ECO:0000256" key="1">
    <source>
        <dbReference type="ARBA" id="ARBA00004141"/>
    </source>
</evidence>
<evidence type="ECO:0000313" key="7">
    <source>
        <dbReference type="EMBL" id="MBP2296048.1"/>
    </source>
</evidence>
<keyword evidence="4 6" id="KW-1133">Transmembrane helix</keyword>